<protein>
    <submittedName>
        <fullName evidence="2">Uncharacterized protein</fullName>
    </submittedName>
</protein>
<reference evidence="2" key="1">
    <citation type="journal article" date="2020" name="Nature">
        <title>Giant virus diversity and host interactions through global metagenomics.</title>
        <authorList>
            <person name="Schulz F."/>
            <person name="Roux S."/>
            <person name="Paez-Espino D."/>
            <person name="Jungbluth S."/>
            <person name="Walsh D.A."/>
            <person name="Denef V.J."/>
            <person name="McMahon K.D."/>
            <person name="Konstantinidis K.T."/>
            <person name="Eloe-Fadrosh E.A."/>
            <person name="Kyrpides N.C."/>
            <person name="Woyke T."/>
        </authorList>
    </citation>
    <scope>NUCLEOTIDE SEQUENCE</scope>
    <source>
        <strain evidence="2">GVMAG-M-3300023184-86</strain>
    </source>
</reference>
<proteinExistence type="predicted"/>
<feature type="compositionally biased region" description="Basic residues" evidence="1">
    <location>
        <begin position="458"/>
        <end position="468"/>
    </location>
</feature>
<evidence type="ECO:0000313" key="2">
    <source>
        <dbReference type="EMBL" id="QHT92133.1"/>
    </source>
</evidence>
<dbReference type="AlphaFoldDB" id="A0A6C0IKU0"/>
<sequence>MESRVTALKNNFNNISVIRNNVKDIFDFLQIRINKLKFFYSEFIKNNKTELFIFGLDSFHFQSRLIDIEYEGMYKIFRSINNRMYCEYFKLYKIIVSYIKDTINDKKLLEFIKVNNFPIYKDLEPEKEYKFEIIIEIHEHILILITSIIGNLTNKENEYKLYLDKNQIGLNIDNFVNTYSFDVIMMREKLKLFLTYIEFFHKLHTKYLQRFSNKIQLMNTHINDDIKFDETVKINNSNNLTDTKSFDNSSLLLSPRINSSSHKNTGFLQKSMDSVNSLFSISKNTDNQSINLVITSDKLLDNEKISEQKINTAFTTIDNICNTVINNSNDKNENEELNNFFENPINMDQDYHENVVNKIEEFVENVVETNEINTSSLIEDIVKKYEIKAPILIDEVVEIKAPILIDEVVEIKAPILIEEAVINNQKSEEEINNDDVSVLSLDSAIGEEDTKEKEEPKKKRVYKPRKKN</sequence>
<dbReference type="EMBL" id="MN740178">
    <property type="protein sequence ID" value="QHT92133.1"/>
    <property type="molecule type" value="Genomic_DNA"/>
</dbReference>
<evidence type="ECO:0000256" key="1">
    <source>
        <dbReference type="SAM" id="MobiDB-lite"/>
    </source>
</evidence>
<accession>A0A6C0IKU0</accession>
<feature type="compositionally biased region" description="Basic and acidic residues" evidence="1">
    <location>
        <begin position="448"/>
        <end position="457"/>
    </location>
</feature>
<feature type="region of interest" description="Disordered" evidence="1">
    <location>
        <begin position="444"/>
        <end position="468"/>
    </location>
</feature>
<organism evidence="2">
    <name type="scientific">viral metagenome</name>
    <dbReference type="NCBI Taxonomy" id="1070528"/>
    <lineage>
        <taxon>unclassified sequences</taxon>
        <taxon>metagenomes</taxon>
        <taxon>organismal metagenomes</taxon>
    </lineage>
</organism>
<name>A0A6C0IKU0_9ZZZZ</name>